<comment type="caution">
    <text evidence="2">The sequence shown here is derived from an EMBL/GenBank/DDBJ whole genome shotgun (WGS) entry which is preliminary data.</text>
</comment>
<feature type="compositionally biased region" description="Low complexity" evidence="1">
    <location>
        <begin position="431"/>
        <end position="446"/>
    </location>
</feature>
<feature type="region of interest" description="Disordered" evidence="1">
    <location>
        <begin position="102"/>
        <end position="123"/>
    </location>
</feature>
<accession>A0A813UMZ1</accession>
<gene>
    <name evidence="2" type="ORF">OXX778_LOCUS7829</name>
</gene>
<feature type="compositionally biased region" description="Acidic residues" evidence="1">
    <location>
        <begin position="449"/>
        <end position="459"/>
    </location>
</feature>
<proteinExistence type="predicted"/>
<dbReference type="OrthoDB" id="10010812at2759"/>
<evidence type="ECO:0000313" key="2">
    <source>
        <dbReference type="EMBL" id="CAF0828271.1"/>
    </source>
</evidence>
<feature type="region of interest" description="Disordered" evidence="1">
    <location>
        <begin position="313"/>
        <end position="517"/>
    </location>
</feature>
<feature type="compositionally biased region" description="Low complexity" evidence="1">
    <location>
        <begin position="329"/>
        <end position="356"/>
    </location>
</feature>
<feature type="compositionally biased region" description="Polar residues" evidence="1">
    <location>
        <begin position="405"/>
        <end position="430"/>
    </location>
</feature>
<protein>
    <submittedName>
        <fullName evidence="2">Uncharacterized protein</fullName>
    </submittedName>
</protein>
<reference evidence="2" key="1">
    <citation type="submission" date="2021-02" db="EMBL/GenBank/DDBJ databases">
        <authorList>
            <person name="Nowell W R."/>
        </authorList>
    </citation>
    <scope>NUCLEOTIDE SEQUENCE</scope>
    <source>
        <strain evidence="2">Ploen Becks lab</strain>
    </source>
</reference>
<organism evidence="2 3">
    <name type="scientific">Brachionus calyciflorus</name>
    <dbReference type="NCBI Taxonomy" id="104777"/>
    <lineage>
        <taxon>Eukaryota</taxon>
        <taxon>Metazoa</taxon>
        <taxon>Spiralia</taxon>
        <taxon>Gnathifera</taxon>
        <taxon>Rotifera</taxon>
        <taxon>Eurotatoria</taxon>
        <taxon>Monogononta</taxon>
        <taxon>Pseudotrocha</taxon>
        <taxon>Ploima</taxon>
        <taxon>Brachionidae</taxon>
        <taxon>Brachionus</taxon>
    </lineage>
</organism>
<keyword evidence="3" id="KW-1185">Reference proteome</keyword>
<dbReference type="Proteomes" id="UP000663879">
    <property type="component" value="Unassembled WGS sequence"/>
</dbReference>
<dbReference type="EMBL" id="CAJNOC010001030">
    <property type="protein sequence ID" value="CAF0828271.1"/>
    <property type="molecule type" value="Genomic_DNA"/>
</dbReference>
<name>A0A813UMZ1_9BILA</name>
<feature type="compositionally biased region" description="Low complexity" evidence="1">
    <location>
        <begin position="379"/>
        <end position="404"/>
    </location>
</feature>
<sequence>MSTNIIFTVPGRTANYMPVDVNTSKEVLLEKYARESYSTENTWPYESPSAGYYDITNSDTKLILLNKRITWSHLRGKTKAKREPFIKDEYYDWVEKEIEMKAQNEKNSNSSRGQSATKRTADPSRHFSAIGCTFKPDFKDESSNSIRNKNISKSYNWTRPRTGVSESKNNKELKKDDQDELIRYFYEMSTRKAGLFDKTHVKNPPYEYLSSYNINHPELSKGQKMFLNNLCSVYSVSPLKKSKQNQYLTLLDRQKAIDKYSRDKFRMHDGENFDMYREFIKTARHVPNLINCGYFNPKPVKSAYAGKSTSKKVLNSNYDSNRKNDDNNKSFTGFDSTSLSSSTNSTTTYSTSSNDSNPKSANDKSKGNVLSDLSNTDYESSSESSSSSSSSSISSKSKSSSSTSHNSNEDNQSETSRSLSQISHLSDGYNTKTSSSSSSSRTLTKLTFEEEDSDLDDDEKSDRQSKSSRPSSSSSTLSTDRSEFMNSSRKPTAKLNAPSNKKSKPIQIIQKPEEEEE</sequence>
<feature type="compositionally biased region" description="Polar residues" evidence="1">
    <location>
        <begin position="105"/>
        <end position="118"/>
    </location>
</feature>
<dbReference type="AlphaFoldDB" id="A0A813UMZ1"/>
<evidence type="ECO:0000256" key="1">
    <source>
        <dbReference type="SAM" id="MobiDB-lite"/>
    </source>
</evidence>
<feature type="compositionally biased region" description="Low complexity" evidence="1">
    <location>
        <begin position="467"/>
        <end position="479"/>
    </location>
</feature>
<evidence type="ECO:0000313" key="3">
    <source>
        <dbReference type="Proteomes" id="UP000663879"/>
    </source>
</evidence>